<name>A0ABV3RSK0_9RHOB</name>
<comment type="caution">
    <text evidence="1">The sequence shown here is derived from an EMBL/GenBank/DDBJ whole genome shotgun (WGS) entry which is preliminary data.</text>
</comment>
<organism evidence="1 2">
    <name type="scientific">Sulfitobacter sediminis</name>
    <dbReference type="NCBI Taxonomy" id="3234186"/>
    <lineage>
        <taxon>Bacteria</taxon>
        <taxon>Pseudomonadati</taxon>
        <taxon>Pseudomonadota</taxon>
        <taxon>Alphaproteobacteria</taxon>
        <taxon>Rhodobacterales</taxon>
        <taxon>Roseobacteraceae</taxon>
        <taxon>Sulfitobacter</taxon>
    </lineage>
</organism>
<sequence length="120" mass="13006">MKEPAPELTLGGVLGRLSEYLDGLADEIHAVEFVIGEELGSGLSQATSGITRLQRLDFVRQSLEDLAILTLALSRQSKGDLPPGIGAQLRLDATRHLLRSKSRSHWAVAQDESLGDVDLF</sequence>
<evidence type="ECO:0000313" key="2">
    <source>
        <dbReference type="Proteomes" id="UP001556098"/>
    </source>
</evidence>
<accession>A0ABV3RSK0</accession>
<keyword evidence="2" id="KW-1185">Reference proteome</keyword>
<protein>
    <submittedName>
        <fullName evidence="1">Uncharacterized protein</fullName>
    </submittedName>
</protein>
<evidence type="ECO:0000313" key="1">
    <source>
        <dbReference type="EMBL" id="MEW9921881.1"/>
    </source>
</evidence>
<dbReference type="RefSeq" id="WP_367879581.1">
    <property type="nucleotide sequence ID" value="NZ_JBFNXX010000024.1"/>
</dbReference>
<reference evidence="1 2" key="1">
    <citation type="submission" date="2024-07" db="EMBL/GenBank/DDBJ databases">
        <title>Marimonas sp.nov., isolated from tidal-flat sediment.</title>
        <authorList>
            <person name="Jayan J.N."/>
            <person name="Lee S.S."/>
        </authorList>
    </citation>
    <scope>NUCLEOTIDE SEQUENCE [LARGE SCALE GENOMIC DNA]</scope>
    <source>
        <strain evidence="1 2">MJW-29</strain>
    </source>
</reference>
<proteinExistence type="predicted"/>
<gene>
    <name evidence="1" type="ORF">AB2B41_19915</name>
</gene>
<dbReference type="EMBL" id="JBFNXX010000024">
    <property type="protein sequence ID" value="MEW9921881.1"/>
    <property type="molecule type" value="Genomic_DNA"/>
</dbReference>
<dbReference type="Proteomes" id="UP001556098">
    <property type="component" value="Unassembled WGS sequence"/>
</dbReference>